<name>A0ABS0L4E1_9BACT</name>
<dbReference type="EMBL" id="JADWYK010000010">
    <property type="protein sequence ID" value="MBG8555010.1"/>
    <property type="molecule type" value="Genomic_DNA"/>
</dbReference>
<accession>A0ABS0L4E1</accession>
<sequence>MSLNRVDYLTIEKVDTLGEYTAHYGSRRFYDVMLKPVLKVKSVEGKNEGFLLLPGYLDKDIFYPCPLRIMYMKLYQITQQQSGEGYTRRTSVEAQIEVYDQSLANHISHRLVLTNTGSTGLDYMQFNRIFNLINLYVDAGNPLEQLNLDAFTQYEPREDDRSTLLRAINSLQFEFFENSRNVVGKDNFFWEEAEVRAVTNDPYLQKIILDGLRKNCESLYVKDDHLLLTFAHDRAYSPSFSRRKMESRPGGDSSIKDNVKFELAKMYDSRTHLLSKLKKRAATT</sequence>
<dbReference type="Proteomes" id="UP000601099">
    <property type="component" value="Unassembled WGS sequence"/>
</dbReference>
<keyword evidence="2" id="KW-1185">Reference proteome</keyword>
<comment type="caution">
    <text evidence="1">The sequence shown here is derived from an EMBL/GenBank/DDBJ whole genome shotgun (WGS) entry which is preliminary data.</text>
</comment>
<evidence type="ECO:0000313" key="1">
    <source>
        <dbReference type="EMBL" id="MBG8555010.1"/>
    </source>
</evidence>
<dbReference type="RefSeq" id="WP_196956031.1">
    <property type="nucleotide sequence ID" value="NZ_JADWYK010000010.1"/>
</dbReference>
<proteinExistence type="predicted"/>
<evidence type="ECO:0000313" key="2">
    <source>
        <dbReference type="Proteomes" id="UP000601099"/>
    </source>
</evidence>
<gene>
    <name evidence="1" type="ORF">I5L79_15760</name>
</gene>
<reference evidence="1 2" key="1">
    <citation type="submission" date="2020-11" db="EMBL/GenBank/DDBJ databases">
        <title>Hymenobacter sp.</title>
        <authorList>
            <person name="Kim M.K."/>
        </authorList>
    </citation>
    <scope>NUCLEOTIDE SEQUENCE [LARGE SCALE GENOMIC DNA]</scope>
    <source>
        <strain evidence="1 2">BT594</strain>
    </source>
</reference>
<organism evidence="1 2">
    <name type="scientific">Hymenobacter guriensis</name>
    <dbReference type="NCBI Taxonomy" id="2793065"/>
    <lineage>
        <taxon>Bacteria</taxon>
        <taxon>Pseudomonadati</taxon>
        <taxon>Bacteroidota</taxon>
        <taxon>Cytophagia</taxon>
        <taxon>Cytophagales</taxon>
        <taxon>Hymenobacteraceae</taxon>
        <taxon>Hymenobacter</taxon>
    </lineage>
</organism>
<protein>
    <submittedName>
        <fullName evidence="1">Uncharacterized protein</fullName>
    </submittedName>
</protein>